<evidence type="ECO:0000256" key="6">
    <source>
        <dbReference type="ARBA" id="ARBA00023004"/>
    </source>
</evidence>
<accession>F7NDK0</accession>
<dbReference type="Gene3D" id="3.40.228.10">
    <property type="entry name" value="Dimethylsulfoxide Reductase, domain 2"/>
    <property type="match status" value="1"/>
</dbReference>
<evidence type="ECO:0000256" key="7">
    <source>
        <dbReference type="ARBA" id="ARBA00023014"/>
    </source>
</evidence>
<name>F7NDK0_9FIRM</name>
<dbReference type="PANTHER" id="PTHR43742:SF6">
    <property type="entry name" value="OXIDOREDUCTASE YYAE-RELATED"/>
    <property type="match status" value="1"/>
</dbReference>
<dbReference type="GO" id="GO:0051536">
    <property type="term" value="F:iron-sulfur cluster binding"/>
    <property type="evidence" value="ECO:0007669"/>
    <property type="project" value="UniProtKB-KW"/>
</dbReference>
<gene>
    <name evidence="9" type="ORF">ALO_00535</name>
</gene>
<keyword evidence="3" id="KW-0500">Molybdenum</keyword>
<keyword evidence="5" id="KW-0560">Oxidoreductase</keyword>
<dbReference type="Gene3D" id="3.30.2070.10">
    <property type="entry name" value="Formate dehydrogenase/DMSO reductase"/>
    <property type="match status" value="1"/>
</dbReference>
<comment type="similarity">
    <text evidence="2">Belongs to the prokaryotic molybdopterin-containing oxidoreductase family.</text>
</comment>
<dbReference type="Pfam" id="PF04879">
    <property type="entry name" value="Molybdop_Fe4S4"/>
    <property type="match status" value="1"/>
</dbReference>
<dbReference type="GO" id="GO:0016491">
    <property type="term" value="F:oxidoreductase activity"/>
    <property type="evidence" value="ECO:0007669"/>
    <property type="project" value="UniProtKB-KW"/>
</dbReference>
<keyword evidence="4" id="KW-0479">Metal-binding</keyword>
<comment type="cofactor">
    <cofactor evidence="1">
        <name>Mo-bis(molybdopterin guanine dinucleotide)</name>
        <dbReference type="ChEBI" id="CHEBI:60539"/>
    </cofactor>
</comment>
<dbReference type="GO" id="GO:0046872">
    <property type="term" value="F:metal ion binding"/>
    <property type="evidence" value="ECO:0007669"/>
    <property type="project" value="UniProtKB-KW"/>
</dbReference>
<dbReference type="STRING" id="1009370.ALO_00535"/>
<organism evidence="9 10">
    <name type="scientific">Acetonema longum DSM 6540</name>
    <dbReference type="NCBI Taxonomy" id="1009370"/>
    <lineage>
        <taxon>Bacteria</taxon>
        <taxon>Bacillati</taxon>
        <taxon>Bacillota</taxon>
        <taxon>Negativicutes</taxon>
        <taxon>Acetonemataceae</taxon>
        <taxon>Acetonema</taxon>
    </lineage>
</organism>
<dbReference type="CDD" id="cd02766">
    <property type="entry name" value="MopB_3"/>
    <property type="match status" value="1"/>
</dbReference>
<dbReference type="InterPro" id="IPR006656">
    <property type="entry name" value="Mopterin_OxRdtase"/>
</dbReference>
<dbReference type="OrthoDB" id="219031at2"/>
<evidence type="ECO:0000256" key="4">
    <source>
        <dbReference type="ARBA" id="ARBA00022723"/>
    </source>
</evidence>
<reference evidence="9 10" key="1">
    <citation type="journal article" date="2011" name="EMBO J.">
        <title>Structural diversity of bacterial flagellar motors.</title>
        <authorList>
            <person name="Chen S."/>
            <person name="Beeby M."/>
            <person name="Murphy G.E."/>
            <person name="Leadbetter J.R."/>
            <person name="Hendrixson D.R."/>
            <person name="Briegel A."/>
            <person name="Li Z."/>
            <person name="Shi J."/>
            <person name="Tocheva E.I."/>
            <person name="Muller A."/>
            <person name="Dobro M.J."/>
            <person name="Jensen G.J."/>
        </authorList>
    </citation>
    <scope>NUCLEOTIDE SEQUENCE [LARGE SCALE GENOMIC DNA]</scope>
    <source>
        <strain evidence="9 10">DSM 6540</strain>
    </source>
</reference>
<dbReference type="GO" id="GO:0043546">
    <property type="term" value="F:molybdopterin cofactor binding"/>
    <property type="evidence" value="ECO:0007669"/>
    <property type="project" value="InterPro"/>
</dbReference>
<evidence type="ECO:0000256" key="2">
    <source>
        <dbReference type="ARBA" id="ARBA00010312"/>
    </source>
</evidence>
<evidence type="ECO:0000313" key="9">
    <source>
        <dbReference type="EMBL" id="EGO65862.1"/>
    </source>
</evidence>
<protein>
    <submittedName>
        <fullName evidence="9">Formate dehydrogenase</fullName>
    </submittedName>
</protein>
<keyword evidence="10" id="KW-1185">Reference proteome</keyword>
<dbReference type="PANTHER" id="PTHR43742">
    <property type="entry name" value="TRIMETHYLAMINE-N-OXIDE REDUCTASE"/>
    <property type="match status" value="1"/>
</dbReference>
<dbReference type="SMART" id="SM00926">
    <property type="entry name" value="Molybdop_Fe4S4"/>
    <property type="match status" value="1"/>
</dbReference>
<feature type="domain" description="4Fe-4S Mo/W bis-MGD-type" evidence="8">
    <location>
        <begin position="2"/>
        <end position="59"/>
    </location>
</feature>
<dbReference type="RefSeq" id="WP_004573021.1">
    <property type="nucleotide sequence ID" value="NZ_AFGF01000007.1"/>
</dbReference>
<dbReference type="eggNOG" id="COG0243">
    <property type="taxonomic scope" value="Bacteria"/>
</dbReference>
<dbReference type="AlphaFoldDB" id="F7NDK0"/>
<comment type="caution">
    <text evidence="9">The sequence shown here is derived from an EMBL/GenBank/DDBJ whole genome shotgun (WGS) entry which is preliminary data.</text>
</comment>
<dbReference type="Gene3D" id="2.40.40.20">
    <property type="match status" value="1"/>
</dbReference>
<evidence type="ECO:0000256" key="5">
    <source>
        <dbReference type="ARBA" id="ARBA00023002"/>
    </source>
</evidence>
<proteinExistence type="inferred from homology"/>
<dbReference type="Gene3D" id="3.40.50.740">
    <property type="match status" value="1"/>
</dbReference>
<dbReference type="SUPFAM" id="SSF53706">
    <property type="entry name" value="Formate dehydrogenase/DMSO reductase, domains 1-3"/>
    <property type="match status" value="1"/>
</dbReference>
<dbReference type="InterPro" id="IPR050612">
    <property type="entry name" value="Prok_Mopterin_Oxidored"/>
</dbReference>
<keyword evidence="7" id="KW-0411">Iron-sulfur</keyword>
<dbReference type="Proteomes" id="UP000003240">
    <property type="component" value="Unassembled WGS sequence"/>
</dbReference>
<evidence type="ECO:0000313" key="10">
    <source>
        <dbReference type="Proteomes" id="UP000003240"/>
    </source>
</evidence>
<dbReference type="Pfam" id="PF01568">
    <property type="entry name" value="Molydop_binding"/>
    <property type="match status" value="1"/>
</dbReference>
<dbReference type="SUPFAM" id="SSF50692">
    <property type="entry name" value="ADC-like"/>
    <property type="match status" value="1"/>
</dbReference>
<evidence type="ECO:0000259" key="8">
    <source>
        <dbReference type="PROSITE" id="PS51669"/>
    </source>
</evidence>
<dbReference type="PROSITE" id="PS51669">
    <property type="entry name" value="4FE4S_MOW_BIS_MGD"/>
    <property type="match status" value="1"/>
</dbReference>
<dbReference type="Pfam" id="PF00384">
    <property type="entry name" value="Molybdopterin"/>
    <property type="match status" value="1"/>
</dbReference>
<dbReference type="InterPro" id="IPR006657">
    <property type="entry name" value="MoPterin_dinucl-bd_dom"/>
</dbReference>
<keyword evidence="6" id="KW-0408">Iron</keyword>
<sequence>MVTVKRSVCPYDCPDACGLLVEVEAGSAVKVTGDPDHPYTRGSLCPKMNHYEKTVHSPGRLTQPLLRAGAKGQGQFRPISWEEAIRRIGGQWRTIIAEYGAEAILPYSYAGTMGLVQRHAGHPFFHRLGASRLERTICSPAKDYGWKAVMGSTLALHPDEAPKSDFIILWGTNILATSIHFFQIVRKAKQQGAKVWLIDTYETPTAVAADRVILVKPGSDGALALSMMQVMVREGWVDKDFIARHVHGFEQFKDTLPAYAPEAVSDVTGLDPAVIVELAKTYASARAPFISLGSGLSRYANGAMTVRCITCLPALAGAWQKSGGGLLSSISTGSAFAMEQVTREDFMAEETRIINMNQIGDALTEAANPPVRSFYVYTSNPAAVAPDQNKVIAGLMRQDLFTVVHERFMTDTCLYADIVLPAASSLETSDIYRSYGHYCLQRTYPAIPAVGESKSNWEVFQLLAREMGFEDAFFRQSADEMIDSLLADPKPWMAGVDMDRLKNGLTVELPLPEGYKLDYRTPSGRIEILNEKEKEPLPRYFPPAGESAPFWLMTAPNLYSLNSSFNERDDLLMQKEAMYLQMNPADAAAKQLTDRQQVVAFNIRGEVPFILKVTDKVPAGVVVADSIYWIKDAPGDRTVNALTSQRLADRAAGSTFYDTKVDVKGAC</sequence>
<dbReference type="Gene3D" id="2.20.25.90">
    <property type="entry name" value="ADC-like domains"/>
    <property type="match status" value="1"/>
</dbReference>
<dbReference type="EMBL" id="AFGF01000007">
    <property type="protein sequence ID" value="EGO65862.1"/>
    <property type="molecule type" value="Genomic_DNA"/>
</dbReference>
<dbReference type="InterPro" id="IPR006655">
    <property type="entry name" value="Mopterin_OxRdtase_prok_CS"/>
</dbReference>
<dbReference type="InterPro" id="IPR006963">
    <property type="entry name" value="Mopterin_OxRdtase_4Fe-4S_dom"/>
</dbReference>
<evidence type="ECO:0000256" key="3">
    <source>
        <dbReference type="ARBA" id="ARBA00022505"/>
    </source>
</evidence>
<dbReference type="InterPro" id="IPR009010">
    <property type="entry name" value="Asp_de-COase-like_dom_sf"/>
</dbReference>
<evidence type="ECO:0000256" key="1">
    <source>
        <dbReference type="ARBA" id="ARBA00001942"/>
    </source>
</evidence>
<dbReference type="PROSITE" id="PS00490">
    <property type="entry name" value="MOLYBDOPTERIN_PROK_2"/>
    <property type="match status" value="1"/>
</dbReference>